<comment type="caution">
    <text evidence="10">The sequence shown here is derived from an EMBL/GenBank/DDBJ whole genome shotgun (WGS) entry which is preliminary data.</text>
</comment>
<dbReference type="GO" id="GO:1990538">
    <property type="term" value="F:xylan O-acetyltransferase activity"/>
    <property type="evidence" value="ECO:0007669"/>
    <property type="project" value="UniProtKB-ARBA"/>
</dbReference>
<evidence type="ECO:0000256" key="3">
    <source>
        <dbReference type="ARBA" id="ARBA00022692"/>
    </source>
</evidence>
<reference evidence="10 11" key="1">
    <citation type="journal article" date="2021" name="Hortic Res">
        <title>Chromosome-scale assembly of the Dendrobium chrysotoxum genome enhances the understanding of orchid evolution.</title>
        <authorList>
            <person name="Zhang Y."/>
            <person name="Zhang G.Q."/>
            <person name="Zhang D."/>
            <person name="Liu X.D."/>
            <person name="Xu X.Y."/>
            <person name="Sun W.H."/>
            <person name="Yu X."/>
            <person name="Zhu X."/>
            <person name="Wang Z.W."/>
            <person name="Zhao X."/>
            <person name="Zhong W.Y."/>
            <person name="Chen H."/>
            <person name="Yin W.L."/>
            <person name="Huang T."/>
            <person name="Niu S.C."/>
            <person name="Liu Z.J."/>
        </authorList>
    </citation>
    <scope>NUCLEOTIDE SEQUENCE [LARGE SCALE GENOMIC DNA]</scope>
    <source>
        <strain evidence="10">Lindl</strain>
    </source>
</reference>
<evidence type="ECO:0000259" key="8">
    <source>
        <dbReference type="Pfam" id="PF13839"/>
    </source>
</evidence>
<dbReference type="AlphaFoldDB" id="A0AAV7G2K6"/>
<evidence type="ECO:0000313" key="11">
    <source>
        <dbReference type="Proteomes" id="UP000775213"/>
    </source>
</evidence>
<organism evidence="10 11">
    <name type="scientific">Dendrobium chrysotoxum</name>
    <name type="common">Orchid</name>
    <dbReference type="NCBI Taxonomy" id="161865"/>
    <lineage>
        <taxon>Eukaryota</taxon>
        <taxon>Viridiplantae</taxon>
        <taxon>Streptophyta</taxon>
        <taxon>Embryophyta</taxon>
        <taxon>Tracheophyta</taxon>
        <taxon>Spermatophyta</taxon>
        <taxon>Magnoliopsida</taxon>
        <taxon>Liliopsida</taxon>
        <taxon>Asparagales</taxon>
        <taxon>Orchidaceae</taxon>
        <taxon>Epidendroideae</taxon>
        <taxon>Malaxideae</taxon>
        <taxon>Dendrobiinae</taxon>
        <taxon>Dendrobium</taxon>
    </lineage>
</organism>
<keyword evidence="6" id="KW-0333">Golgi apparatus</keyword>
<evidence type="ECO:0000256" key="6">
    <source>
        <dbReference type="ARBA" id="ARBA00023034"/>
    </source>
</evidence>
<keyword evidence="3" id="KW-0812">Transmembrane</keyword>
<keyword evidence="5" id="KW-1133">Transmembrane helix</keyword>
<evidence type="ECO:0000256" key="5">
    <source>
        <dbReference type="ARBA" id="ARBA00022989"/>
    </source>
</evidence>
<dbReference type="InterPro" id="IPR026057">
    <property type="entry name" value="TBL_C"/>
</dbReference>
<dbReference type="Proteomes" id="UP000775213">
    <property type="component" value="Unassembled WGS sequence"/>
</dbReference>
<sequence length="496" mass="57603">MSSLSNQEHKFKYSAYFPNPLKLHTSKTASISSPIFTIFYPHSSPQQKLRSSIIQDFFLLMESSSKSPLNLKWLLCLLSGFIGVFLLSYLNNRHSPSSPTVESLQNLSFYNLNTIIPKFNHSVEAPQPAIIAPISPPPLPTIAYSSALPPQASLPEKTCNILEGKWVYDPKEYPLYREKQCPFLSQQVSCQKNGRPDSDYMSWRWEAPGCDIPRFNGTEMLMRLRGKRVVIVGDSLNRNQWESLACLLYSSVHPWRAVIKLRGSYKLFRAIDYDCSVEFYWSPFLVRVDENKDGDKILKLDKMPEESRMWQSAAVLVFNTGHWWTHSGRTRSWKYYEWRGQLVDDMERDAAYEIAMRTWATWVDRHVNRDKTTVFFRSISPEHKRGNLHWCYNETKPITHERYIQTFPRSMVSIVERTIGDMKTHVKYLNITGLSESRRDGHTSIYTTRQGKLLTEDERKHPDELADCSHWCLPGIPDTWNNLLYASLVRSSSVSF</sequence>
<dbReference type="PANTHER" id="PTHR32285:SF38">
    <property type="entry name" value="OS01G0614300 PROTEIN"/>
    <property type="match status" value="1"/>
</dbReference>
<dbReference type="EMBL" id="JAGFBR010000018">
    <property type="protein sequence ID" value="KAH0450601.1"/>
    <property type="molecule type" value="Genomic_DNA"/>
</dbReference>
<evidence type="ECO:0000256" key="2">
    <source>
        <dbReference type="ARBA" id="ARBA00007727"/>
    </source>
</evidence>
<accession>A0AAV7G2K6</accession>
<dbReference type="InterPro" id="IPR025846">
    <property type="entry name" value="TBL_N"/>
</dbReference>
<name>A0AAV7G2K6_DENCH</name>
<evidence type="ECO:0000256" key="4">
    <source>
        <dbReference type="ARBA" id="ARBA00022968"/>
    </source>
</evidence>
<evidence type="ECO:0000256" key="1">
    <source>
        <dbReference type="ARBA" id="ARBA00004323"/>
    </source>
</evidence>
<evidence type="ECO:0000256" key="7">
    <source>
        <dbReference type="ARBA" id="ARBA00023136"/>
    </source>
</evidence>
<keyword evidence="4" id="KW-0735">Signal-anchor</keyword>
<feature type="domain" description="Trichome birefringence-like N-terminal" evidence="9">
    <location>
        <begin position="158"/>
        <end position="211"/>
    </location>
</feature>
<dbReference type="Pfam" id="PF14416">
    <property type="entry name" value="PMR5N"/>
    <property type="match status" value="1"/>
</dbReference>
<dbReference type="PANTHER" id="PTHR32285">
    <property type="entry name" value="PROTEIN TRICHOME BIREFRINGENCE-LIKE 9-RELATED"/>
    <property type="match status" value="1"/>
</dbReference>
<dbReference type="GO" id="GO:0000139">
    <property type="term" value="C:Golgi membrane"/>
    <property type="evidence" value="ECO:0007669"/>
    <property type="project" value="UniProtKB-SubCell"/>
</dbReference>
<dbReference type="InterPro" id="IPR029962">
    <property type="entry name" value="TBL"/>
</dbReference>
<evidence type="ECO:0008006" key="12">
    <source>
        <dbReference type="Google" id="ProtNLM"/>
    </source>
</evidence>
<keyword evidence="11" id="KW-1185">Reference proteome</keyword>
<evidence type="ECO:0000259" key="9">
    <source>
        <dbReference type="Pfam" id="PF14416"/>
    </source>
</evidence>
<comment type="subcellular location">
    <subcellularLocation>
        <location evidence="1">Golgi apparatus membrane</location>
        <topology evidence="1">Single-pass type II membrane protein</topology>
    </subcellularLocation>
</comment>
<comment type="similarity">
    <text evidence="2">Belongs to the PC-esterase family. TBL subfamily.</text>
</comment>
<dbReference type="Pfam" id="PF13839">
    <property type="entry name" value="PC-Esterase"/>
    <property type="match status" value="1"/>
</dbReference>
<feature type="domain" description="Trichome birefringence-like C-terminal" evidence="8">
    <location>
        <begin position="212"/>
        <end position="486"/>
    </location>
</feature>
<keyword evidence="7" id="KW-0472">Membrane</keyword>
<evidence type="ECO:0000313" key="10">
    <source>
        <dbReference type="EMBL" id="KAH0450601.1"/>
    </source>
</evidence>
<gene>
    <name evidence="10" type="ORF">IEQ34_021293</name>
</gene>
<protein>
    <recommendedName>
        <fullName evidence="12">Trichome birefringence-like N-terminal domain-containing protein</fullName>
    </recommendedName>
</protein>
<proteinExistence type="inferred from homology"/>